<dbReference type="PATRIC" id="fig|476652.3.peg.2736"/>
<dbReference type="Pfam" id="PF13419">
    <property type="entry name" value="HAD_2"/>
    <property type="match status" value="1"/>
</dbReference>
<dbReference type="RefSeq" id="WP_047810445.1">
    <property type="nucleotide sequence ID" value="NZ_LDZY01000008.1"/>
</dbReference>
<dbReference type="Gene3D" id="1.10.150.240">
    <property type="entry name" value="Putative phosphatase, domain 2"/>
    <property type="match status" value="1"/>
</dbReference>
<dbReference type="NCBIfam" id="TIGR01549">
    <property type="entry name" value="HAD-SF-IA-v1"/>
    <property type="match status" value="1"/>
</dbReference>
<dbReference type="SFLD" id="SFLDG01135">
    <property type="entry name" value="C1.5.6:_HAD__Beta-PGM__Phospha"/>
    <property type="match status" value="1"/>
</dbReference>
<gene>
    <name evidence="1" type="primary">ppaX_2</name>
    <name evidence="1" type="ORF">DEAC_c26150</name>
</gene>
<keyword evidence="2" id="KW-1185">Reference proteome</keyword>
<proteinExistence type="predicted"/>
<accession>A0A0J1FR75</accession>
<keyword evidence="1" id="KW-0378">Hydrolase</keyword>
<reference evidence="1 2" key="1">
    <citation type="submission" date="2015-06" db="EMBL/GenBank/DDBJ databases">
        <title>Draft genome of the moderately acidophilic sulfate reducer Candidatus Desulfosporosinus acididurans strain M1.</title>
        <authorList>
            <person name="Poehlein A."/>
            <person name="Petzsch P."/>
            <person name="Johnson B.D."/>
            <person name="Schloemann M."/>
            <person name="Daniel R."/>
            <person name="Muehling M."/>
        </authorList>
    </citation>
    <scope>NUCLEOTIDE SEQUENCE [LARGE SCALE GENOMIC DNA]</scope>
    <source>
        <strain evidence="1 2">M1</strain>
    </source>
</reference>
<dbReference type="Gene3D" id="3.40.50.1000">
    <property type="entry name" value="HAD superfamily/HAD-like"/>
    <property type="match status" value="1"/>
</dbReference>
<dbReference type="SFLD" id="SFLDG01129">
    <property type="entry name" value="C1.5:_HAD__Beta-PGM__Phosphata"/>
    <property type="match status" value="1"/>
</dbReference>
<dbReference type="InterPro" id="IPR041492">
    <property type="entry name" value="HAD_2"/>
</dbReference>
<dbReference type="GO" id="GO:0005829">
    <property type="term" value="C:cytosol"/>
    <property type="evidence" value="ECO:0007669"/>
    <property type="project" value="TreeGrafter"/>
</dbReference>
<evidence type="ECO:0000313" key="1">
    <source>
        <dbReference type="EMBL" id="KLU65478.1"/>
    </source>
</evidence>
<dbReference type="SUPFAM" id="SSF56784">
    <property type="entry name" value="HAD-like"/>
    <property type="match status" value="1"/>
</dbReference>
<name>A0A0J1FR75_9FIRM</name>
<dbReference type="EMBL" id="LDZY01000008">
    <property type="protein sequence ID" value="KLU65478.1"/>
    <property type="molecule type" value="Genomic_DNA"/>
</dbReference>
<dbReference type="InterPro" id="IPR023214">
    <property type="entry name" value="HAD_sf"/>
</dbReference>
<dbReference type="AlphaFoldDB" id="A0A0J1FR75"/>
<dbReference type="Proteomes" id="UP000036356">
    <property type="component" value="Unassembled WGS sequence"/>
</dbReference>
<comment type="caution">
    <text evidence="1">The sequence shown here is derived from an EMBL/GenBank/DDBJ whole genome shotgun (WGS) entry which is preliminary data.</text>
</comment>
<dbReference type="STRING" id="476652.DEAC_c26150"/>
<dbReference type="GO" id="GO:0004427">
    <property type="term" value="F:inorganic diphosphate phosphatase activity"/>
    <property type="evidence" value="ECO:0007669"/>
    <property type="project" value="UniProtKB-EC"/>
</dbReference>
<organism evidence="1 2">
    <name type="scientific">Desulfosporosinus acididurans</name>
    <dbReference type="NCBI Taxonomy" id="476652"/>
    <lineage>
        <taxon>Bacteria</taxon>
        <taxon>Bacillati</taxon>
        <taxon>Bacillota</taxon>
        <taxon>Clostridia</taxon>
        <taxon>Eubacteriales</taxon>
        <taxon>Desulfitobacteriaceae</taxon>
        <taxon>Desulfosporosinus</taxon>
    </lineage>
</organism>
<dbReference type="InterPro" id="IPR006439">
    <property type="entry name" value="HAD-SF_hydro_IA"/>
</dbReference>
<sequence>MQLKGFIFDLDGTLLNTLPVCYTGFRKVLLKFLGREYSDQEIAALFGPSEEGVFKKVLPDRWEEGLQSYLEEYDQAHAEFAEPFPGIEDALELLLQRGIKLAIVSGKGPGSMSISLRHSGLSRYFELVITGSEQGADKPKHIKEILHAWDFSPLEVAYIGDTAYDIIAAKNVGTFSVGAVWANTAQIQRVIDLKPSICFTNVDSFRQWIEQLR</sequence>
<dbReference type="InterPro" id="IPR023198">
    <property type="entry name" value="PGP-like_dom2"/>
</dbReference>
<dbReference type="GO" id="GO:0006281">
    <property type="term" value="P:DNA repair"/>
    <property type="evidence" value="ECO:0007669"/>
    <property type="project" value="TreeGrafter"/>
</dbReference>
<dbReference type="PANTHER" id="PTHR43434">
    <property type="entry name" value="PHOSPHOGLYCOLATE PHOSPHATASE"/>
    <property type="match status" value="1"/>
</dbReference>
<dbReference type="SFLD" id="SFLDS00003">
    <property type="entry name" value="Haloacid_Dehalogenase"/>
    <property type="match status" value="1"/>
</dbReference>
<protein>
    <submittedName>
        <fullName evidence="1">Pyrophosphatase PpaX</fullName>
        <ecNumber evidence="1">3.6.1.1</ecNumber>
    </submittedName>
</protein>
<dbReference type="PANTHER" id="PTHR43434:SF1">
    <property type="entry name" value="PHOSPHOGLYCOLATE PHOSPHATASE"/>
    <property type="match status" value="1"/>
</dbReference>
<evidence type="ECO:0000313" key="2">
    <source>
        <dbReference type="Proteomes" id="UP000036356"/>
    </source>
</evidence>
<dbReference type="EC" id="3.6.1.1" evidence="1"/>
<dbReference type="GO" id="GO:0008967">
    <property type="term" value="F:phosphoglycolate phosphatase activity"/>
    <property type="evidence" value="ECO:0007669"/>
    <property type="project" value="TreeGrafter"/>
</dbReference>
<dbReference type="InterPro" id="IPR050155">
    <property type="entry name" value="HAD-like_hydrolase_sf"/>
</dbReference>
<dbReference type="InterPro" id="IPR036412">
    <property type="entry name" value="HAD-like_sf"/>
</dbReference>
<dbReference type="PRINTS" id="PR00413">
    <property type="entry name" value="HADHALOGNASE"/>
</dbReference>